<comment type="similarity">
    <text evidence="3">Belongs to the peptidase M38 family.</text>
</comment>
<keyword evidence="3" id="KW-0645">Protease</keyword>
<dbReference type="GO" id="GO:0006508">
    <property type="term" value="P:proteolysis"/>
    <property type="evidence" value="ECO:0007669"/>
    <property type="project" value="UniProtKB-KW"/>
</dbReference>
<dbReference type="InterPro" id="IPR032466">
    <property type="entry name" value="Metal_Hydrolase"/>
</dbReference>
<keyword evidence="2 3" id="KW-0378">Hydrolase</keyword>
<comment type="similarity">
    <text evidence="1">Belongs to the metallo-dependent hydrolases superfamily. NagA family.</text>
</comment>
<feature type="binding site" evidence="5">
    <location>
        <position position="193"/>
    </location>
    <ligand>
        <name>Zn(2+)</name>
        <dbReference type="ChEBI" id="CHEBI:29105"/>
        <label>2</label>
        <note>catalytic</note>
    </ligand>
</feature>
<evidence type="ECO:0000313" key="8">
    <source>
        <dbReference type="EMBL" id="KDS49073.1"/>
    </source>
</evidence>
<dbReference type="GO" id="GO:0046872">
    <property type="term" value="F:metal ion binding"/>
    <property type="evidence" value="ECO:0007669"/>
    <property type="project" value="UniProtKB-KW"/>
</dbReference>
<comment type="subcellular location">
    <subcellularLocation>
        <location evidence="3">Cytoplasm</location>
    </subcellularLocation>
</comment>
<feature type="binding site" evidence="5">
    <location>
        <position position="62"/>
    </location>
    <ligand>
        <name>Zn(2+)</name>
        <dbReference type="ChEBI" id="CHEBI:29105"/>
        <label>1</label>
        <note>catalytic</note>
    </ligand>
</feature>
<feature type="binding site" evidence="5">
    <location>
        <position position="277"/>
    </location>
    <ligand>
        <name>Zn(2+)</name>
        <dbReference type="ChEBI" id="CHEBI:29105"/>
        <label>1</label>
        <note>catalytic</note>
    </ligand>
</feature>
<gene>
    <name evidence="8" type="primary">iadA</name>
    <name evidence="8" type="ORF">M094_2056</name>
</gene>
<dbReference type="Pfam" id="PF01979">
    <property type="entry name" value="Amidohydro_1"/>
    <property type="match status" value="1"/>
</dbReference>
<dbReference type="Gene3D" id="2.30.40.10">
    <property type="entry name" value="Urease, subunit C, domain 1"/>
    <property type="match status" value="1"/>
</dbReference>
<dbReference type="PANTHER" id="PTHR11113:SF14">
    <property type="entry name" value="N-ACETYLGLUCOSAMINE-6-PHOSPHATE DEACETYLASE"/>
    <property type="match status" value="1"/>
</dbReference>
<dbReference type="GO" id="GO:0005737">
    <property type="term" value="C:cytoplasm"/>
    <property type="evidence" value="ECO:0007669"/>
    <property type="project" value="UniProtKB-SubCell"/>
</dbReference>
<dbReference type="NCBIfam" id="TIGR01975">
    <property type="entry name" value="isoAsp_dipep"/>
    <property type="match status" value="1"/>
</dbReference>
<comment type="cofactor">
    <cofactor evidence="3 5">
        <name>Zn(2+)</name>
        <dbReference type="ChEBI" id="CHEBI:29105"/>
    </cofactor>
    <text evidence="3 5">Binds 2 Zn(2+) ions per subunit.</text>
</comment>
<comment type="PTM">
    <text evidence="3">Carboxylation allows a single lysine to coordinate two zinc ions.</text>
</comment>
<dbReference type="GO" id="GO:0008448">
    <property type="term" value="F:N-acetylglucosamine-6-phosphate deacetylase activity"/>
    <property type="evidence" value="ECO:0007669"/>
    <property type="project" value="TreeGrafter"/>
</dbReference>
<dbReference type="Gene3D" id="3.20.20.140">
    <property type="entry name" value="Metal-dependent hydrolases"/>
    <property type="match status" value="1"/>
</dbReference>
<dbReference type="InterPro" id="IPR006680">
    <property type="entry name" value="Amidohydro-rel"/>
</dbReference>
<evidence type="ECO:0000256" key="4">
    <source>
        <dbReference type="PIRSR" id="PIRSR001238-1"/>
    </source>
</evidence>
<evidence type="ECO:0000256" key="2">
    <source>
        <dbReference type="ARBA" id="ARBA00022801"/>
    </source>
</evidence>
<dbReference type="RefSeq" id="WP_009037984.1">
    <property type="nucleotide sequence ID" value="NZ_JNHN01000178.1"/>
</dbReference>
<dbReference type="GO" id="GO:0006046">
    <property type="term" value="P:N-acetylglucosamine catabolic process"/>
    <property type="evidence" value="ECO:0007669"/>
    <property type="project" value="TreeGrafter"/>
</dbReference>
<evidence type="ECO:0000259" key="7">
    <source>
        <dbReference type="Pfam" id="PF01979"/>
    </source>
</evidence>
<proteinExistence type="inferred from homology"/>
<feature type="active site" description="Proton acceptor" evidence="4">
    <location>
        <position position="277"/>
    </location>
</feature>
<dbReference type="GO" id="GO:0008237">
    <property type="term" value="F:metallopeptidase activity"/>
    <property type="evidence" value="ECO:0007669"/>
    <property type="project" value="UniProtKB-KW"/>
</dbReference>
<dbReference type="PANTHER" id="PTHR11113">
    <property type="entry name" value="N-ACETYLGLUCOSAMINE-6-PHOSPHATE DEACETYLASE"/>
    <property type="match status" value="1"/>
</dbReference>
<feature type="binding site" description="via carbamate group" evidence="5">
    <location>
        <position position="154"/>
    </location>
    <ligand>
        <name>Zn(2+)</name>
        <dbReference type="ChEBI" id="CHEBI:29105"/>
        <label>1</label>
        <note>catalytic</note>
    </ligand>
</feature>
<evidence type="ECO:0000256" key="5">
    <source>
        <dbReference type="PIRSR" id="PIRSR001238-3"/>
    </source>
</evidence>
<reference evidence="8 9" key="1">
    <citation type="submission" date="2014-04" db="EMBL/GenBank/DDBJ databases">
        <authorList>
            <person name="Sears C."/>
            <person name="Carroll K."/>
            <person name="Sack B.R."/>
            <person name="Qadri F."/>
            <person name="Myers L.L."/>
            <person name="Chung G.-T."/>
            <person name="Escheverria P."/>
            <person name="Fraser C.M."/>
            <person name="Sadzewicz L."/>
            <person name="Shefchek K.A."/>
            <person name="Tallon L."/>
            <person name="Das S.P."/>
            <person name="Daugherty S."/>
            <person name="Mongodin E.F."/>
        </authorList>
    </citation>
    <scope>NUCLEOTIDE SEQUENCE [LARGE SCALE GENOMIC DNA]</scope>
    <source>
        <strain evidence="8 9">3978 T3 ii</strain>
    </source>
</reference>
<dbReference type="EMBL" id="JNHN01000178">
    <property type="protein sequence ID" value="KDS49073.1"/>
    <property type="molecule type" value="Genomic_DNA"/>
</dbReference>
<dbReference type="GO" id="GO:0008798">
    <property type="term" value="F:beta-aspartyl-peptidase activity"/>
    <property type="evidence" value="ECO:0007669"/>
    <property type="project" value="InterPro"/>
</dbReference>
<feature type="modified residue" description="N6-carboxylysine" evidence="6">
    <location>
        <position position="154"/>
    </location>
</feature>
<comment type="caution">
    <text evidence="8">The sequence shown here is derived from an EMBL/GenBank/DDBJ whole genome shotgun (WGS) entry which is preliminary data.</text>
</comment>
<evidence type="ECO:0000256" key="3">
    <source>
        <dbReference type="PIRNR" id="PIRNR001238"/>
    </source>
</evidence>
<protein>
    <recommendedName>
        <fullName evidence="3">Isoaspartyl dipeptidase</fullName>
        <ecNumber evidence="3">3.4.19.-</ecNumber>
    </recommendedName>
</protein>
<evidence type="ECO:0000313" key="9">
    <source>
        <dbReference type="Proteomes" id="UP000028013"/>
    </source>
</evidence>
<keyword evidence="3" id="KW-0482">Metalloprotease</keyword>
<dbReference type="SUPFAM" id="SSF51556">
    <property type="entry name" value="Metallo-dependent hydrolases"/>
    <property type="match status" value="1"/>
</dbReference>
<feature type="binding site" description="via carbamate group" evidence="5">
    <location>
        <position position="154"/>
    </location>
    <ligand>
        <name>Zn(2+)</name>
        <dbReference type="ChEBI" id="CHEBI:29105"/>
        <label>2</label>
        <note>catalytic</note>
    </ligand>
</feature>
<dbReference type="InterPro" id="IPR011059">
    <property type="entry name" value="Metal-dep_hydrolase_composite"/>
</dbReference>
<feature type="domain" description="Amidohydrolase-related" evidence="7">
    <location>
        <begin position="261"/>
        <end position="367"/>
    </location>
</feature>
<dbReference type="AlphaFoldDB" id="A0A078RWA4"/>
<dbReference type="InterPro" id="IPR010229">
    <property type="entry name" value="Pept_M38_dipep"/>
</dbReference>
<feature type="binding site" evidence="5">
    <location>
        <position position="222"/>
    </location>
    <ligand>
        <name>Zn(2+)</name>
        <dbReference type="ChEBI" id="CHEBI:29105"/>
        <label>2</label>
        <note>catalytic</note>
    </ligand>
</feature>
<feature type="binding site" evidence="5">
    <location>
        <position position="60"/>
    </location>
    <ligand>
        <name>Zn(2+)</name>
        <dbReference type="ChEBI" id="CHEBI:29105"/>
        <label>1</label>
        <note>catalytic</note>
    </ligand>
</feature>
<comment type="PTM">
    <text evidence="6">Carbamylation allows a single lysine to coordinate two zinc ions.</text>
</comment>
<dbReference type="Proteomes" id="UP000028013">
    <property type="component" value="Unassembled WGS sequence"/>
</dbReference>
<dbReference type="SUPFAM" id="SSF51338">
    <property type="entry name" value="Composite domain of metallo-dependent hydrolases"/>
    <property type="match status" value="1"/>
</dbReference>
<dbReference type="EC" id="3.4.19.-" evidence="3"/>
<accession>A0A078RWA4</accession>
<sequence length="381" mass="41273">MFTLIKNANLYAPAYLGKTDILLCGEKIAHISKTIELNESFCHTIDVQGKIVTPGFIDQHVHITGGGGQQGYASLVPEVTMSELVACGTTTVLGMLGTDGFAKELTTLYAKAKAIDDDGLSAYMLTSYYGLPTKTLMNSVADDLIFIDKVIGCKLAMSDDRSPFPTEQEILRIIHQVRLGGFTSGKGGILHIHLGALPEGIEPLLNIARHYPTLISYLSPTHLIRTEALFMQAVEFGKLGGMIDFSTGGSKFDTPHRCVIRALRAGVPLDRITFSSDGHGGVRRVNPETGEITYRPAPLNLNFKEVVALVNEEGVPLEQAITLITSNPARNLKLRAKGIVAQGADADLCFLAEDLQLTDVIARGKFVMQDGTIVKKGRYEL</sequence>
<evidence type="ECO:0000256" key="1">
    <source>
        <dbReference type="ARBA" id="ARBA00010716"/>
    </source>
</evidence>
<organism evidence="8 9">
    <name type="scientific">Bacteroides uniformis str. 3978 T3 ii</name>
    <dbReference type="NCBI Taxonomy" id="1339349"/>
    <lineage>
        <taxon>Bacteria</taxon>
        <taxon>Pseudomonadati</taxon>
        <taxon>Bacteroidota</taxon>
        <taxon>Bacteroidia</taxon>
        <taxon>Bacteroidales</taxon>
        <taxon>Bacteroidaceae</taxon>
        <taxon>Bacteroides</taxon>
    </lineage>
</organism>
<keyword evidence="3 5" id="KW-0862">Zinc</keyword>
<dbReference type="PIRSF" id="PIRSF001238">
    <property type="entry name" value="IadA"/>
    <property type="match status" value="1"/>
</dbReference>
<keyword evidence="3 5" id="KW-0479">Metal-binding</keyword>
<dbReference type="PATRIC" id="fig|1339349.3.peg.3184"/>
<evidence type="ECO:0000256" key="6">
    <source>
        <dbReference type="PIRSR" id="PIRSR001238-50"/>
    </source>
</evidence>
<comment type="function">
    <text evidence="3">Catalyzes the hydrolytic cleavage of a subset of L-isoaspartyl (L-beta-aspartyl) dipeptides. Used to degrade proteins damaged by L-isoaspartyl residues formation.</text>
</comment>
<name>A0A078RWA4_BACUN</name>